<dbReference type="EMBL" id="CYGX02000076">
    <property type="protein sequence ID" value="SIT47530.1"/>
    <property type="molecule type" value="Genomic_DNA"/>
</dbReference>
<gene>
    <name evidence="3" type="ORF">BN2475_760002</name>
</gene>
<sequence>MWSGSNRGLKLTPVRARPQRAAGDANRNALGLDPRFFFVVLLAALPLKVLSRRRQASERPRGSQPRWHLSQSATSPGRRVRRVRTNKPRMQ</sequence>
<feature type="transmembrane region" description="Helical" evidence="2">
    <location>
        <begin position="34"/>
        <end position="51"/>
    </location>
</feature>
<dbReference type="Proteomes" id="UP000187012">
    <property type="component" value="Unassembled WGS sequence"/>
</dbReference>
<keyword evidence="2" id="KW-0472">Membrane</keyword>
<name>A0A1N7SJN3_9BURK</name>
<feature type="region of interest" description="Disordered" evidence="1">
    <location>
        <begin position="52"/>
        <end position="91"/>
    </location>
</feature>
<dbReference type="AlphaFoldDB" id="A0A1N7SJN3"/>
<feature type="region of interest" description="Disordered" evidence="1">
    <location>
        <begin position="1"/>
        <end position="27"/>
    </location>
</feature>
<reference evidence="3 4" key="1">
    <citation type="submission" date="2016-12" db="EMBL/GenBank/DDBJ databases">
        <authorList>
            <person name="Song W.-J."/>
            <person name="Kurnit D.M."/>
        </authorList>
    </citation>
    <scope>NUCLEOTIDE SEQUENCE [LARGE SCALE GENOMIC DNA]</scope>
    <source>
        <strain evidence="3 4">STM7296</strain>
    </source>
</reference>
<protein>
    <submittedName>
        <fullName evidence="3">Uncharacterized protein</fullName>
    </submittedName>
</protein>
<evidence type="ECO:0000256" key="2">
    <source>
        <dbReference type="SAM" id="Phobius"/>
    </source>
</evidence>
<evidence type="ECO:0000313" key="4">
    <source>
        <dbReference type="Proteomes" id="UP000187012"/>
    </source>
</evidence>
<dbReference type="STRING" id="1247936.BN2475_760002"/>
<evidence type="ECO:0000256" key="1">
    <source>
        <dbReference type="SAM" id="MobiDB-lite"/>
    </source>
</evidence>
<accession>A0A1N7SJN3</accession>
<organism evidence="3 4">
    <name type="scientific">Paraburkholderia ribeironis</name>
    <dbReference type="NCBI Taxonomy" id="1247936"/>
    <lineage>
        <taxon>Bacteria</taxon>
        <taxon>Pseudomonadati</taxon>
        <taxon>Pseudomonadota</taxon>
        <taxon>Betaproteobacteria</taxon>
        <taxon>Burkholderiales</taxon>
        <taxon>Burkholderiaceae</taxon>
        <taxon>Paraburkholderia</taxon>
    </lineage>
</organism>
<keyword evidence="4" id="KW-1185">Reference proteome</keyword>
<proteinExistence type="predicted"/>
<feature type="compositionally biased region" description="Basic residues" evidence="1">
    <location>
        <begin position="78"/>
        <end position="91"/>
    </location>
</feature>
<evidence type="ECO:0000313" key="3">
    <source>
        <dbReference type="EMBL" id="SIT47530.1"/>
    </source>
</evidence>
<keyword evidence="2" id="KW-0812">Transmembrane</keyword>
<keyword evidence="2" id="KW-1133">Transmembrane helix</keyword>